<keyword evidence="5" id="KW-0720">Serine protease</keyword>
<organism evidence="10 11">
    <name type="scientific">Nocardiopsis gilva YIM 90087</name>
    <dbReference type="NCBI Taxonomy" id="1235441"/>
    <lineage>
        <taxon>Bacteria</taxon>
        <taxon>Bacillati</taxon>
        <taxon>Actinomycetota</taxon>
        <taxon>Actinomycetes</taxon>
        <taxon>Streptosporangiales</taxon>
        <taxon>Nocardiopsidaceae</taxon>
        <taxon>Nocardiopsis</taxon>
    </lineage>
</organism>
<evidence type="ECO:0000256" key="3">
    <source>
        <dbReference type="ARBA" id="ARBA00022670"/>
    </source>
</evidence>
<dbReference type="InterPro" id="IPR047217">
    <property type="entry name" value="S49_SppA_67K_type_N"/>
</dbReference>
<comment type="subcellular location">
    <subcellularLocation>
        <location evidence="1">Membrane</location>
    </subcellularLocation>
</comment>
<dbReference type="EMBL" id="CP022753">
    <property type="protein sequence ID" value="ASU85229.1"/>
    <property type="molecule type" value="Genomic_DNA"/>
</dbReference>
<dbReference type="OrthoDB" id="9764363at2"/>
<evidence type="ECO:0000256" key="8">
    <source>
        <dbReference type="SAM" id="MobiDB-lite"/>
    </source>
</evidence>
<dbReference type="CDD" id="cd07018">
    <property type="entry name" value="S49_SppA_67K_type"/>
    <property type="match status" value="1"/>
</dbReference>
<keyword evidence="4" id="KW-0378">Hydrolase</keyword>
<feature type="domain" description="Peptidase S49" evidence="9">
    <location>
        <begin position="116"/>
        <end position="245"/>
    </location>
</feature>
<dbReference type="Proteomes" id="UP000215005">
    <property type="component" value="Chromosome"/>
</dbReference>
<sequence>MPDVAKLLDPVAQIRQRRTAPLVLELDLTDGITDEVPADPIGRILAKRRQRLTDVVEGIRRGALDPRVKALIAKVDGKPLGFAQVQELRTAVRAFRNAGKTAVAWSESFGELGPGTVPYYLAAGFDEIALLPTGTVGLTGLSIRTTFVRDAIDKLGVEYEVGARHEYKNAVNMFTERGYTEPHREATGRIVASLSDQVVEGIAAGRGMTQERVRELIGRGPFPASEALESGLVDRLAYRDEIIDDLLGRFASGEREGGQGGPGDGGRPMLQFVPRYQHRQVMAARVPAVRREGFIALINAAGAVQTGRSRRSPMGGGSGMGSDTIAAAFRAARRDPHVKAVVFRVDSRGGSPVASDIIRRECKLTSESGTPVIATMGDVAGSGGYYITLGADAIVAHPGTITGSIGVFVGKPVLKGLMGRIGVSTDSIDGGEHSGMFATDRGFTESEWERVNTLLDTIYDDFTGKVAEARGMSREQVHEVARGRVWTGRDAYERGLVDELGGLDTAVRMARAKAGLGVSAPLRLFPQPNPLDRLVPAESSEDKSESGEARLSMWGPLAHIAERLGLPAEGPLVMPEMWEIR</sequence>
<evidence type="ECO:0000259" key="9">
    <source>
        <dbReference type="Pfam" id="PF01343"/>
    </source>
</evidence>
<dbReference type="NCBIfam" id="TIGR00706">
    <property type="entry name" value="SppA_dom"/>
    <property type="match status" value="1"/>
</dbReference>
<evidence type="ECO:0000313" key="10">
    <source>
        <dbReference type="EMBL" id="ASU85229.1"/>
    </source>
</evidence>
<feature type="region of interest" description="Disordered" evidence="8">
    <location>
        <begin position="529"/>
        <end position="549"/>
    </location>
</feature>
<dbReference type="PANTHER" id="PTHR33209:SF1">
    <property type="entry name" value="PEPTIDASE S49 DOMAIN-CONTAINING PROTEIN"/>
    <property type="match status" value="1"/>
</dbReference>
<gene>
    <name evidence="10" type="primary">sppA</name>
    <name evidence="10" type="ORF">CDO52_22715</name>
</gene>
<dbReference type="CDD" id="cd07023">
    <property type="entry name" value="S49_Sppa_N_C"/>
    <property type="match status" value="1"/>
</dbReference>
<dbReference type="RefSeq" id="WP_017620990.1">
    <property type="nucleotide sequence ID" value="NZ_ANBG01000375.1"/>
</dbReference>
<dbReference type="InterPro" id="IPR047272">
    <property type="entry name" value="S49_SppA_C"/>
</dbReference>
<dbReference type="GO" id="GO:0006465">
    <property type="term" value="P:signal peptide processing"/>
    <property type="evidence" value="ECO:0007669"/>
    <property type="project" value="InterPro"/>
</dbReference>
<evidence type="ECO:0000256" key="7">
    <source>
        <dbReference type="PIRSR" id="PIRSR001217-1"/>
    </source>
</evidence>
<dbReference type="Pfam" id="PF01343">
    <property type="entry name" value="Peptidase_S49"/>
    <property type="match status" value="2"/>
</dbReference>
<evidence type="ECO:0000256" key="1">
    <source>
        <dbReference type="ARBA" id="ARBA00004370"/>
    </source>
</evidence>
<feature type="domain" description="Peptidase S49" evidence="9">
    <location>
        <begin position="367"/>
        <end position="516"/>
    </location>
</feature>
<evidence type="ECO:0000256" key="4">
    <source>
        <dbReference type="ARBA" id="ARBA00022801"/>
    </source>
</evidence>
<dbReference type="InterPro" id="IPR004634">
    <property type="entry name" value="Pept_S49_pIV"/>
</dbReference>
<evidence type="ECO:0000256" key="6">
    <source>
        <dbReference type="ARBA" id="ARBA00023136"/>
    </source>
</evidence>
<proteinExistence type="inferred from homology"/>
<dbReference type="GO" id="GO:0008236">
    <property type="term" value="F:serine-type peptidase activity"/>
    <property type="evidence" value="ECO:0007669"/>
    <property type="project" value="UniProtKB-KW"/>
</dbReference>
<dbReference type="PIRSF" id="PIRSF001217">
    <property type="entry name" value="Protease_4_SppA"/>
    <property type="match status" value="1"/>
</dbReference>
<dbReference type="InterPro" id="IPR029045">
    <property type="entry name" value="ClpP/crotonase-like_dom_sf"/>
</dbReference>
<dbReference type="AlphaFoldDB" id="A0A223SB32"/>
<dbReference type="SUPFAM" id="SSF52096">
    <property type="entry name" value="ClpP/crotonase"/>
    <property type="match status" value="2"/>
</dbReference>
<evidence type="ECO:0000313" key="11">
    <source>
        <dbReference type="Proteomes" id="UP000215005"/>
    </source>
</evidence>
<comment type="similarity">
    <text evidence="2">Belongs to the peptidase S49 family.</text>
</comment>
<dbReference type="GO" id="GO:0016020">
    <property type="term" value="C:membrane"/>
    <property type="evidence" value="ECO:0007669"/>
    <property type="project" value="UniProtKB-SubCell"/>
</dbReference>
<name>A0A223SB32_9ACTN</name>
<accession>A0A223SB32</accession>
<feature type="active site" description="Proton donor/acceptor" evidence="7">
    <location>
        <position position="168"/>
    </location>
</feature>
<dbReference type="InterPro" id="IPR004635">
    <property type="entry name" value="Pept_S49_SppA"/>
</dbReference>
<feature type="active site" description="Nucleophile" evidence="7">
    <location>
        <position position="382"/>
    </location>
</feature>
<keyword evidence="3" id="KW-0645">Protease</keyword>
<dbReference type="InterPro" id="IPR002142">
    <property type="entry name" value="Peptidase_S49"/>
</dbReference>
<reference evidence="10 11" key="1">
    <citation type="submission" date="2017-08" db="EMBL/GenBank/DDBJ databases">
        <title>The complete genome sequence of Nocardiopsis gilva YIM 90087.</title>
        <authorList>
            <person name="Yin M."/>
            <person name="Tang S."/>
        </authorList>
    </citation>
    <scope>NUCLEOTIDE SEQUENCE [LARGE SCALE GENOMIC DNA]</scope>
    <source>
        <strain evidence="10 11">YIM 90087</strain>
    </source>
</reference>
<protein>
    <submittedName>
        <fullName evidence="10">Signal peptide peptidase SppA</fullName>
    </submittedName>
</protein>
<keyword evidence="11" id="KW-1185">Reference proteome</keyword>
<evidence type="ECO:0000256" key="2">
    <source>
        <dbReference type="ARBA" id="ARBA00008683"/>
    </source>
</evidence>
<keyword evidence="6" id="KW-0472">Membrane</keyword>
<dbReference type="PANTHER" id="PTHR33209">
    <property type="entry name" value="PROTEASE 4"/>
    <property type="match status" value="1"/>
</dbReference>
<dbReference type="KEGG" id="ngv:CDO52_22715"/>
<dbReference type="Gene3D" id="3.90.226.10">
    <property type="entry name" value="2-enoyl-CoA Hydratase, Chain A, domain 1"/>
    <property type="match status" value="2"/>
</dbReference>
<dbReference type="Gene3D" id="6.20.330.10">
    <property type="match status" value="1"/>
</dbReference>
<evidence type="ECO:0000256" key="5">
    <source>
        <dbReference type="ARBA" id="ARBA00022825"/>
    </source>
</evidence>